<dbReference type="PANTHER" id="PTHR46663:SF4">
    <property type="entry name" value="DIGUANYLATE CYCLASE DGCT-RELATED"/>
    <property type="match status" value="1"/>
</dbReference>
<reference evidence="3 4" key="1">
    <citation type="submission" date="2010-12" db="EMBL/GenBank/DDBJ databases">
        <title>The Genome Sequence of Coprobacillus sp. strain 29_1.</title>
        <authorList>
            <consortium name="The Broad Institute Genome Sequencing Platform"/>
            <person name="Earl A."/>
            <person name="Ward D."/>
            <person name="Feldgarden M."/>
            <person name="Gevers D."/>
            <person name="Daigneault M."/>
            <person name="Sibley C.D."/>
            <person name="White A."/>
            <person name="Strauss J."/>
            <person name="Allen-Vercoe E."/>
            <person name="Young S.K."/>
            <person name="Zeng Q."/>
            <person name="Gargeya S."/>
            <person name="Fitzgerald M."/>
            <person name="Haas B."/>
            <person name="Abouelleil A."/>
            <person name="Alvarado L."/>
            <person name="Arachchi H.M."/>
            <person name="Berlin A."/>
            <person name="Brown A."/>
            <person name="Chapman S.B."/>
            <person name="Chen Z."/>
            <person name="Dunbar C."/>
            <person name="Freedman E."/>
            <person name="Gearin G."/>
            <person name="Gellesch M."/>
            <person name="Goldberg J."/>
            <person name="Griggs A."/>
            <person name="Gujja S."/>
            <person name="Heilman E."/>
            <person name="Heiman D."/>
            <person name="Howarth C."/>
            <person name="Larson L."/>
            <person name="Lui A."/>
            <person name="MacDonald P.J.P."/>
            <person name="Mehta T."/>
            <person name="Montmayeur A."/>
            <person name="Murphy C."/>
            <person name="Neiman D."/>
            <person name="Pearson M."/>
            <person name="Priest M."/>
            <person name="Roberts A."/>
            <person name="Saif S."/>
            <person name="Shea T."/>
            <person name="Shenoy N."/>
            <person name="Sisk P."/>
            <person name="Stolte C."/>
            <person name="Sykes S."/>
            <person name="White J."/>
            <person name="Yandava C."/>
            <person name="Nusbaum C."/>
            <person name="Birren B."/>
        </authorList>
    </citation>
    <scope>NUCLEOTIDE SEQUENCE [LARGE SCALE GENOMIC DNA]</scope>
    <source>
        <strain evidence="3 4">29_1</strain>
    </source>
</reference>
<keyword evidence="4" id="KW-1185">Reference proteome</keyword>
<dbReference type="InterPro" id="IPR000700">
    <property type="entry name" value="PAS-assoc_C"/>
</dbReference>
<dbReference type="EMBL" id="ADKX01000009">
    <property type="protein sequence ID" value="EFW06005.1"/>
    <property type="molecule type" value="Genomic_DNA"/>
</dbReference>
<dbReference type="eggNOG" id="COG2199">
    <property type="taxonomic scope" value="Bacteria"/>
</dbReference>
<comment type="caution">
    <text evidence="3">The sequence shown here is derived from an EMBL/GenBank/DDBJ whole genome shotgun (WGS) entry which is preliminary data.</text>
</comment>
<dbReference type="RefSeq" id="WP_008787760.1">
    <property type="nucleotide sequence ID" value="NZ_GL636577.1"/>
</dbReference>
<dbReference type="AlphaFoldDB" id="E7G7D0"/>
<dbReference type="Gene3D" id="3.30.450.20">
    <property type="entry name" value="PAS domain"/>
    <property type="match status" value="1"/>
</dbReference>
<dbReference type="InterPro" id="IPR052163">
    <property type="entry name" value="DGC-Regulatory_Protein"/>
</dbReference>
<dbReference type="CDD" id="cd01949">
    <property type="entry name" value="GGDEF"/>
    <property type="match status" value="1"/>
</dbReference>
<evidence type="ECO:0000259" key="2">
    <source>
        <dbReference type="PROSITE" id="PS50887"/>
    </source>
</evidence>
<dbReference type="InterPro" id="IPR029787">
    <property type="entry name" value="Nucleotide_cyclase"/>
</dbReference>
<dbReference type="Pfam" id="PF13188">
    <property type="entry name" value="PAS_8"/>
    <property type="match status" value="1"/>
</dbReference>
<name>E7G7D0_9FIRM</name>
<dbReference type="SMART" id="SM00091">
    <property type="entry name" value="PAS"/>
    <property type="match status" value="1"/>
</dbReference>
<dbReference type="Proteomes" id="UP000003157">
    <property type="component" value="Unassembled WGS sequence"/>
</dbReference>
<dbReference type="PROSITE" id="PS50887">
    <property type="entry name" value="GGDEF"/>
    <property type="match status" value="1"/>
</dbReference>
<feature type="domain" description="GGDEF" evidence="2">
    <location>
        <begin position="177"/>
        <end position="309"/>
    </location>
</feature>
<evidence type="ECO:0000313" key="3">
    <source>
        <dbReference type="EMBL" id="EFW06005.1"/>
    </source>
</evidence>
<dbReference type="Gene3D" id="3.30.70.270">
    <property type="match status" value="1"/>
</dbReference>
<dbReference type="PANTHER" id="PTHR46663">
    <property type="entry name" value="DIGUANYLATE CYCLASE DGCT-RELATED"/>
    <property type="match status" value="1"/>
</dbReference>
<dbReference type="SUPFAM" id="SSF55073">
    <property type="entry name" value="Nucleotide cyclase"/>
    <property type="match status" value="1"/>
</dbReference>
<evidence type="ECO:0008006" key="5">
    <source>
        <dbReference type="Google" id="ProtNLM"/>
    </source>
</evidence>
<dbReference type="InterPro" id="IPR000160">
    <property type="entry name" value="GGDEF_dom"/>
</dbReference>
<evidence type="ECO:0000313" key="4">
    <source>
        <dbReference type="Proteomes" id="UP000003157"/>
    </source>
</evidence>
<dbReference type="InterPro" id="IPR043128">
    <property type="entry name" value="Rev_trsase/Diguanyl_cyclase"/>
</dbReference>
<proteinExistence type="predicted"/>
<dbReference type="NCBIfam" id="TIGR00254">
    <property type="entry name" value="GGDEF"/>
    <property type="match status" value="1"/>
</dbReference>
<feature type="domain" description="PAC" evidence="1">
    <location>
        <begin position="1"/>
        <end position="40"/>
    </location>
</feature>
<dbReference type="STRING" id="100884.GCA_000269565_01062"/>
<accession>E7G7D0</accession>
<dbReference type="SMART" id="SM00267">
    <property type="entry name" value="GGDEF"/>
    <property type="match status" value="1"/>
</dbReference>
<dbReference type="PROSITE" id="PS50113">
    <property type="entry name" value="PAC"/>
    <property type="match status" value="1"/>
</dbReference>
<evidence type="ECO:0000259" key="1">
    <source>
        <dbReference type="PROSITE" id="PS50113"/>
    </source>
</evidence>
<sequence length="309" mass="36412">MRQFRTYKSPLFNPDGELIGTVGIGHDITDLENMSTEMEILFNSMPYAVLLRNQDGVILNINKKFEEYFHTVKNKIIGKTYDDWYHSLLIQQKYMKREDNGKIFLSYEDEERILDMSYEKVYDIFKNHIGELCIYRDTTEAFLLEQQLSNNSHTDFLTGLYNRRYFYEYYSEHHSFDQISILYVDLDHFKIVNDTYGHQIGDEVLKISAQILHKLFPNDTITRLGGDEFLVLKYGIISKQELIEQGNNLIIALQEQFKKSRYYYNLSASVGISYTTDNQKIVDELIKESDTALYEAKQTGRSKCCIFHK</sequence>
<dbReference type="Pfam" id="PF00990">
    <property type="entry name" value="GGDEF"/>
    <property type="match status" value="1"/>
</dbReference>
<organism evidence="3 4">
    <name type="scientific">Coprobacillus cateniformis</name>
    <dbReference type="NCBI Taxonomy" id="100884"/>
    <lineage>
        <taxon>Bacteria</taxon>
        <taxon>Bacillati</taxon>
        <taxon>Bacillota</taxon>
        <taxon>Erysipelotrichia</taxon>
        <taxon>Erysipelotrichales</taxon>
        <taxon>Coprobacillaceae</taxon>
        <taxon>Coprobacillus</taxon>
    </lineage>
</organism>
<dbReference type="HOGENOM" id="CLU_000445_11_25_9"/>
<dbReference type="InterPro" id="IPR000014">
    <property type="entry name" value="PAS"/>
</dbReference>
<gene>
    <name evidence="3" type="ORF">HMPREF9488_00644</name>
</gene>
<dbReference type="SUPFAM" id="SSF55785">
    <property type="entry name" value="PYP-like sensor domain (PAS domain)"/>
    <property type="match status" value="1"/>
</dbReference>
<protein>
    <recommendedName>
        <fullName evidence="5">GGDEF domain-containing protein</fullName>
    </recommendedName>
</protein>
<dbReference type="InterPro" id="IPR035965">
    <property type="entry name" value="PAS-like_dom_sf"/>
</dbReference>